<feature type="compositionally biased region" description="Low complexity" evidence="1">
    <location>
        <begin position="253"/>
        <end position="264"/>
    </location>
</feature>
<feature type="compositionally biased region" description="Basic and acidic residues" evidence="1">
    <location>
        <begin position="84"/>
        <end position="97"/>
    </location>
</feature>
<keyword evidence="4" id="KW-1185">Reference proteome</keyword>
<dbReference type="InterPro" id="IPR018848">
    <property type="entry name" value="WIYLD_domain"/>
</dbReference>
<protein>
    <recommendedName>
        <fullName evidence="2">WIYLD domain-containing protein</fullName>
    </recommendedName>
</protein>
<dbReference type="PANTHER" id="PTHR34271:SF1">
    <property type="entry name" value="NUCLEOLAR HISTONE METHYLTRANSFERASE-RELATED PROTEIN"/>
    <property type="match status" value="1"/>
</dbReference>
<dbReference type="InterPro" id="IPR043017">
    <property type="entry name" value="WIYLD_dom_sf"/>
</dbReference>
<feature type="region of interest" description="Disordered" evidence="1">
    <location>
        <begin position="226"/>
        <end position="264"/>
    </location>
</feature>
<dbReference type="Gene3D" id="1.10.8.850">
    <property type="entry name" value="Histone-lysine N methyltransferase , C-terminal domain-like"/>
    <property type="match status" value="1"/>
</dbReference>
<dbReference type="Proteomes" id="UP001359559">
    <property type="component" value="Unassembled WGS sequence"/>
</dbReference>
<evidence type="ECO:0000256" key="1">
    <source>
        <dbReference type="SAM" id="MobiDB-lite"/>
    </source>
</evidence>
<dbReference type="AlphaFoldDB" id="A0AAN9PKH2"/>
<feature type="domain" description="WIYLD" evidence="2">
    <location>
        <begin position="14"/>
        <end position="80"/>
    </location>
</feature>
<name>A0AAN9PKH2_CLITE</name>
<evidence type="ECO:0000313" key="4">
    <source>
        <dbReference type="Proteomes" id="UP001359559"/>
    </source>
</evidence>
<dbReference type="EMBL" id="JAYKXN010000003">
    <property type="protein sequence ID" value="KAK7300542.1"/>
    <property type="molecule type" value="Genomic_DNA"/>
</dbReference>
<dbReference type="Pfam" id="PF10440">
    <property type="entry name" value="WIYLD"/>
    <property type="match status" value="1"/>
</dbReference>
<sequence length="264" mass="29268">MAFRGRQRKKSKVAGNTRMDAALDAMSHFGFEKRGVRKTVQELLDVGLIFHQVYEGTQGWPFMEEASYKLLIETILAKQQTSEGKNKDNERRDDGVAERSSAATCTTGITEVGSSGLVAHETLLNASDGLDSASQTFDRDHIETNVKDLSEEVDRGHGPSITVESKIIADNVKISNDGRVMGEVERHSLGKTPMIESSKALGGRRHYFGWIDDDVDDSVELTYFPLPPLSCEPPQKRRRKSRWDEKPDADNCFSSATAPSSPFS</sequence>
<evidence type="ECO:0000313" key="3">
    <source>
        <dbReference type="EMBL" id="KAK7300542.1"/>
    </source>
</evidence>
<comment type="caution">
    <text evidence="3">The sequence shown here is derived from an EMBL/GenBank/DDBJ whole genome shotgun (WGS) entry which is preliminary data.</text>
</comment>
<gene>
    <name evidence="3" type="ORF">RJT34_11388</name>
</gene>
<proteinExistence type="predicted"/>
<evidence type="ECO:0000259" key="2">
    <source>
        <dbReference type="Pfam" id="PF10440"/>
    </source>
</evidence>
<reference evidence="3 4" key="1">
    <citation type="submission" date="2024-01" db="EMBL/GenBank/DDBJ databases">
        <title>The genomes of 5 underutilized Papilionoideae crops provide insights into root nodulation and disease resistance.</title>
        <authorList>
            <person name="Yuan L."/>
        </authorList>
    </citation>
    <scope>NUCLEOTIDE SEQUENCE [LARGE SCALE GENOMIC DNA]</scope>
    <source>
        <strain evidence="3">LY-2023</strain>
        <tissue evidence="3">Leaf</tissue>
    </source>
</reference>
<feature type="region of interest" description="Disordered" evidence="1">
    <location>
        <begin position="80"/>
        <end position="102"/>
    </location>
</feature>
<organism evidence="3 4">
    <name type="scientific">Clitoria ternatea</name>
    <name type="common">Butterfly pea</name>
    <dbReference type="NCBI Taxonomy" id="43366"/>
    <lineage>
        <taxon>Eukaryota</taxon>
        <taxon>Viridiplantae</taxon>
        <taxon>Streptophyta</taxon>
        <taxon>Embryophyta</taxon>
        <taxon>Tracheophyta</taxon>
        <taxon>Spermatophyta</taxon>
        <taxon>Magnoliopsida</taxon>
        <taxon>eudicotyledons</taxon>
        <taxon>Gunneridae</taxon>
        <taxon>Pentapetalae</taxon>
        <taxon>rosids</taxon>
        <taxon>fabids</taxon>
        <taxon>Fabales</taxon>
        <taxon>Fabaceae</taxon>
        <taxon>Papilionoideae</taxon>
        <taxon>50 kb inversion clade</taxon>
        <taxon>NPAAA clade</taxon>
        <taxon>indigoferoid/millettioid clade</taxon>
        <taxon>Phaseoleae</taxon>
        <taxon>Clitoria</taxon>
    </lineage>
</organism>
<dbReference type="PANTHER" id="PTHR34271">
    <property type="entry name" value="NUCLEOLAR HISTONE METHYLTRANSFERASE-RELATED PROTEIN"/>
    <property type="match status" value="1"/>
</dbReference>
<accession>A0AAN9PKH2</accession>